<feature type="compositionally biased region" description="Basic residues" evidence="1">
    <location>
        <begin position="1"/>
        <end position="10"/>
    </location>
</feature>
<dbReference type="Proteomes" id="UP000429607">
    <property type="component" value="Unassembled WGS sequence"/>
</dbReference>
<feature type="compositionally biased region" description="Polar residues" evidence="1">
    <location>
        <begin position="11"/>
        <end position="33"/>
    </location>
</feature>
<evidence type="ECO:0000313" key="3">
    <source>
        <dbReference type="Proteomes" id="UP000429607"/>
    </source>
</evidence>
<organism evidence="2 3">
    <name type="scientific">Phytophthora rubi</name>
    <dbReference type="NCBI Taxonomy" id="129364"/>
    <lineage>
        <taxon>Eukaryota</taxon>
        <taxon>Sar</taxon>
        <taxon>Stramenopiles</taxon>
        <taxon>Oomycota</taxon>
        <taxon>Peronosporomycetes</taxon>
        <taxon>Peronosporales</taxon>
        <taxon>Peronosporaceae</taxon>
        <taxon>Phytophthora</taxon>
    </lineage>
</organism>
<comment type="caution">
    <text evidence="2">The sequence shown here is derived from an EMBL/GenBank/DDBJ whole genome shotgun (WGS) entry which is preliminary data.</text>
</comment>
<evidence type="ECO:0000313" key="2">
    <source>
        <dbReference type="EMBL" id="KAE8956500.1"/>
    </source>
</evidence>
<dbReference type="EMBL" id="QXFV01008549">
    <property type="protein sequence ID" value="KAE8956500.1"/>
    <property type="molecule type" value="Genomic_DNA"/>
</dbReference>
<evidence type="ECO:0000256" key="1">
    <source>
        <dbReference type="SAM" id="MobiDB-lite"/>
    </source>
</evidence>
<accession>A0A6A3GIH9</accession>
<protein>
    <submittedName>
        <fullName evidence="2">Uncharacterized protein</fullName>
    </submittedName>
</protein>
<dbReference type="AlphaFoldDB" id="A0A6A3GIH9"/>
<reference evidence="2 3" key="1">
    <citation type="submission" date="2018-09" db="EMBL/GenBank/DDBJ databases">
        <title>Genomic investigation of the strawberry pathogen Phytophthora fragariae indicates pathogenicity is determined by transcriptional variation in three key races.</title>
        <authorList>
            <person name="Adams T.M."/>
            <person name="Armitage A.D."/>
            <person name="Sobczyk M.K."/>
            <person name="Bates H.J."/>
            <person name="Dunwell J.M."/>
            <person name="Nellist C.F."/>
            <person name="Harrison R.J."/>
        </authorList>
    </citation>
    <scope>NUCLEOTIDE SEQUENCE [LARGE SCALE GENOMIC DNA]</scope>
    <source>
        <strain evidence="2 3">SCRP249</strain>
    </source>
</reference>
<gene>
    <name evidence="2" type="ORF">PR001_g31716</name>
</gene>
<name>A0A6A3GIH9_9STRA</name>
<sequence length="33" mass="3963">MPRWRQRHNSKITPTQSTKHITNFDSQHNSSEL</sequence>
<feature type="region of interest" description="Disordered" evidence="1">
    <location>
        <begin position="1"/>
        <end position="33"/>
    </location>
</feature>
<proteinExistence type="predicted"/>